<gene>
    <name evidence="1" type="ORF">SAMCFNEI73_Ch2203</name>
</gene>
<evidence type="ECO:0000313" key="2">
    <source>
        <dbReference type="Proteomes" id="UP000182306"/>
    </source>
</evidence>
<keyword evidence="2" id="KW-1185">Reference proteome</keyword>
<reference evidence="1 2" key="1">
    <citation type="submission" date="2015-10" db="EMBL/GenBank/DDBJ databases">
        <title>Genomic differences between typical nodule nitrogen-fixing rhizobial strains and those coming from bean seeds.</title>
        <authorList>
            <person name="Peralta H."/>
            <person name="Aguilar-Vera A."/>
            <person name="Diaz R."/>
            <person name="Mora Y."/>
            <person name="Martinez-Batallar G."/>
            <person name="Salazar E."/>
            <person name="Vargas-Lagunas C."/>
            <person name="Encarnacion S."/>
            <person name="Girard L."/>
            <person name="Mora J."/>
        </authorList>
    </citation>
    <scope>NUCLEOTIDE SEQUENCE [LARGE SCALE GENOMIC DNA]</scope>
    <source>
        <strain evidence="1 2">CFNEI 73</strain>
    </source>
</reference>
<dbReference type="AlphaFoldDB" id="A0A1L3LN76"/>
<accession>A0A1L3LN76</accession>
<dbReference type="EMBL" id="CP013107">
    <property type="protein sequence ID" value="APG91486.1"/>
    <property type="molecule type" value="Genomic_DNA"/>
</dbReference>
<proteinExistence type="predicted"/>
<dbReference type="Proteomes" id="UP000182306">
    <property type="component" value="Chromosome"/>
</dbReference>
<name>A0A1L3LN76_9HYPH</name>
<sequence>MLLQPPTEGLAGTIEMMALPINATPLEPRSAVALLWARARAQPLPGSP</sequence>
<protein>
    <submittedName>
        <fullName evidence="1">Uncharacterized protein</fullName>
    </submittedName>
</protein>
<organism evidence="1 2">
    <name type="scientific">Sinorhizobium americanum</name>
    <dbReference type="NCBI Taxonomy" id="194963"/>
    <lineage>
        <taxon>Bacteria</taxon>
        <taxon>Pseudomonadati</taxon>
        <taxon>Pseudomonadota</taxon>
        <taxon>Alphaproteobacteria</taxon>
        <taxon>Hyphomicrobiales</taxon>
        <taxon>Rhizobiaceae</taxon>
        <taxon>Sinorhizobium/Ensifer group</taxon>
        <taxon>Sinorhizobium</taxon>
    </lineage>
</organism>
<evidence type="ECO:0000313" key="1">
    <source>
        <dbReference type="EMBL" id="APG91486.1"/>
    </source>
</evidence>
<dbReference type="KEGG" id="same:SAMCFNEI73_Ch2203"/>